<comment type="caution">
    <text evidence="1">The sequence shown here is derived from an EMBL/GenBank/DDBJ whole genome shotgun (WGS) entry which is preliminary data.</text>
</comment>
<proteinExistence type="predicted"/>
<organism evidence="1 2">
    <name type="scientific">Roseomonas haemaphysalidis</name>
    <dbReference type="NCBI Taxonomy" id="2768162"/>
    <lineage>
        <taxon>Bacteria</taxon>
        <taxon>Pseudomonadati</taxon>
        <taxon>Pseudomonadota</taxon>
        <taxon>Alphaproteobacteria</taxon>
        <taxon>Acetobacterales</taxon>
        <taxon>Roseomonadaceae</taxon>
        <taxon>Roseomonas</taxon>
    </lineage>
</organism>
<protein>
    <submittedName>
        <fullName evidence="1">Uncharacterized protein</fullName>
    </submittedName>
</protein>
<gene>
    <name evidence="1" type="ORF">IAI61_20130</name>
</gene>
<reference evidence="1 2" key="1">
    <citation type="submission" date="2020-09" db="EMBL/GenBank/DDBJ databases">
        <title>Roseomonas.</title>
        <authorList>
            <person name="Zhu W."/>
        </authorList>
    </citation>
    <scope>NUCLEOTIDE SEQUENCE [LARGE SCALE GENOMIC DNA]</scope>
    <source>
        <strain evidence="1 2">573</strain>
    </source>
</reference>
<keyword evidence="2" id="KW-1185">Reference proteome</keyword>
<dbReference type="RefSeq" id="WP_207419522.1">
    <property type="nucleotide sequence ID" value="NZ_CP061177.1"/>
</dbReference>
<evidence type="ECO:0000313" key="1">
    <source>
        <dbReference type="EMBL" id="MBO1081346.1"/>
    </source>
</evidence>
<dbReference type="Proteomes" id="UP001518989">
    <property type="component" value="Unassembled WGS sequence"/>
</dbReference>
<sequence>MALETLALSPSARRRLTLDALRGIAQGDLAERLRLDAAARILGTVRRMAEDGIPAPRAALDWNPALVTAREQAEAMTPAQVDALLAEAPAWAKDALAVPALRHAA</sequence>
<dbReference type="EMBL" id="JACTNG010000014">
    <property type="protein sequence ID" value="MBO1081346.1"/>
    <property type="molecule type" value="Genomic_DNA"/>
</dbReference>
<evidence type="ECO:0000313" key="2">
    <source>
        <dbReference type="Proteomes" id="UP001518989"/>
    </source>
</evidence>
<name>A0ABS3KV40_9PROT</name>
<accession>A0ABS3KV40</accession>